<keyword evidence="3" id="KW-1185">Reference proteome</keyword>
<evidence type="ECO:0000313" key="2">
    <source>
        <dbReference type="EMBL" id="TLP38535.1"/>
    </source>
</evidence>
<dbReference type="EMBL" id="VANU01000003">
    <property type="protein sequence ID" value="TLP38535.1"/>
    <property type="molecule type" value="Genomic_DNA"/>
</dbReference>
<proteinExistence type="predicted"/>
<name>A0A5R8Y244_9BACT</name>
<sequence>MENIIIATIKEWNIKNFFKIKEFNENKYKFHLITNKEELTYELISKINPKYIFFPHWSWIIRDDIYNNFTCIVFHMTDLPYGRGGSPFQNLIMNEVYETKISALKVDGGLDTGDVFLKYDFNISVGSAEENFIRISNIIFEKMIPDFLENDLLPQKQTGQVVKFKRREAKESDILGLNEKTLNKMYDFIRMLDAQGYPKAYINLDKIKIEFSEVHLKNNKLVGRFEVIENE</sequence>
<dbReference type="OrthoDB" id="5355061at2"/>
<dbReference type="AlphaFoldDB" id="A0A5R8Y244"/>
<feature type="domain" description="Methionyl-tRNA formyltransferase-like C-terminal" evidence="1">
    <location>
        <begin position="178"/>
        <end position="226"/>
    </location>
</feature>
<dbReference type="InterPro" id="IPR036477">
    <property type="entry name" value="Formyl_transf_N_sf"/>
</dbReference>
<protein>
    <submittedName>
        <fullName evidence="2">Methionyl-tRNA formyltransferase</fullName>
    </submittedName>
</protein>
<dbReference type="GO" id="GO:0016740">
    <property type="term" value="F:transferase activity"/>
    <property type="evidence" value="ECO:0007669"/>
    <property type="project" value="UniProtKB-KW"/>
</dbReference>
<comment type="caution">
    <text evidence="2">The sequence shown here is derived from an EMBL/GenBank/DDBJ whole genome shotgun (WGS) entry which is preliminary data.</text>
</comment>
<dbReference type="CDD" id="cd08821">
    <property type="entry name" value="FMT_core_like_1"/>
    <property type="match status" value="1"/>
</dbReference>
<organism evidence="2 3">
    <name type="scientific">Arcobacter arenosus</name>
    <dbReference type="NCBI Taxonomy" id="2576037"/>
    <lineage>
        <taxon>Bacteria</taxon>
        <taxon>Pseudomonadati</taxon>
        <taxon>Campylobacterota</taxon>
        <taxon>Epsilonproteobacteria</taxon>
        <taxon>Campylobacterales</taxon>
        <taxon>Arcobacteraceae</taxon>
        <taxon>Arcobacter</taxon>
    </lineage>
</organism>
<dbReference type="InterPro" id="IPR011034">
    <property type="entry name" value="Formyl_transferase-like_C_sf"/>
</dbReference>
<dbReference type="Proteomes" id="UP000308901">
    <property type="component" value="Unassembled WGS sequence"/>
</dbReference>
<evidence type="ECO:0000259" key="1">
    <source>
        <dbReference type="Pfam" id="PF21553"/>
    </source>
</evidence>
<dbReference type="Pfam" id="PF21553">
    <property type="entry name" value="Formyl_trans_C_2"/>
    <property type="match status" value="1"/>
</dbReference>
<dbReference type="InterPro" id="IPR049355">
    <property type="entry name" value="Formyl_trans-like_C"/>
</dbReference>
<keyword evidence="2" id="KW-0808">Transferase</keyword>
<dbReference type="SUPFAM" id="SSF53328">
    <property type="entry name" value="Formyltransferase"/>
    <property type="match status" value="1"/>
</dbReference>
<dbReference type="Gene3D" id="3.10.25.20">
    <property type="match status" value="1"/>
</dbReference>
<reference evidence="2 3" key="1">
    <citation type="submission" date="2019-05" db="EMBL/GenBank/DDBJ databases">
        <title>Arcobacter sp. nov., isolated from sea sediment.</title>
        <authorList>
            <person name="Kim W."/>
        </authorList>
    </citation>
    <scope>NUCLEOTIDE SEQUENCE [LARGE SCALE GENOMIC DNA]</scope>
    <source>
        <strain evidence="2 3">CAU 1517</strain>
    </source>
</reference>
<accession>A0A5R8Y244</accession>
<evidence type="ECO:0000313" key="3">
    <source>
        <dbReference type="Proteomes" id="UP000308901"/>
    </source>
</evidence>
<gene>
    <name evidence="2" type="ORF">FDK22_08730</name>
</gene>
<dbReference type="RefSeq" id="WP_138152530.1">
    <property type="nucleotide sequence ID" value="NZ_CBDDKQ010000002.1"/>
</dbReference>
<dbReference type="Gene3D" id="3.40.50.170">
    <property type="entry name" value="Formyl transferase, N-terminal domain"/>
    <property type="match status" value="1"/>
</dbReference>
<dbReference type="SUPFAM" id="SSF50486">
    <property type="entry name" value="FMT C-terminal domain-like"/>
    <property type="match status" value="1"/>
</dbReference>